<protein>
    <submittedName>
        <fullName evidence="1">DUF3168 domain-containing protein</fullName>
    </submittedName>
</protein>
<organism evidence="1 2">
    <name type="scientific">Rhizobium quercicola</name>
    <dbReference type="NCBI Taxonomy" id="2901226"/>
    <lineage>
        <taxon>Bacteria</taxon>
        <taxon>Pseudomonadati</taxon>
        <taxon>Pseudomonadota</taxon>
        <taxon>Alphaproteobacteria</taxon>
        <taxon>Hyphomicrobiales</taxon>
        <taxon>Rhizobiaceae</taxon>
        <taxon>Rhizobium/Agrobacterium group</taxon>
        <taxon>Rhizobium</taxon>
    </lineage>
</organism>
<dbReference type="InterPro" id="IPR021508">
    <property type="entry name" value="Gp17-like"/>
</dbReference>
<dbReference type="EMBL" id="JAJOZR010000007">
    <property type="protein sequence ID" value="MCD7109709.1"/>
    <property type="molecule type" value="Genomic_DNA"/>
</dbReference>
<keyword evidence="2" id="KW-1185">Reference proteome</keyword>
<reference evidence="1" key="1">
    <citation type="submission" date="2021-12" db="EMBL/GenBank/DDBJ databases">
        <authorList>
            <person name="Li Y."/>
        </authorList>
    </citation>
    <scope>NUCLEOTIDE SEQUENCE</scope>
    <source>
        <strain evidence="1">DKSPLA3</strain>
    </source>
</reference>
<dbReference type="Gene3D" id="3.30.2000.30">
    <property type="match status" value="1"/>
</dbReference>
<evidence type="ECO:0000313" key="2">
    <source>
        <dbReference type="Proteomes" id="UP001139089"/>
    </source>
</evidence>
<accession>A0A9X1NTI2</accession>
<evidence type="ECO:0000313" key="1">
    <source>
        <dbReference type="EMBL" id="MCD7109709.1"/>
    </source>
</evidence>
<comment type="caution">
    <text evidence="1">The sequence shown here is derived from an EMBL/GenBank/DDBJ whole genome shotgun (WGS) entry which is preliminary data.</text>
</comment>
<dbReference type="AlphaFoldDB" id="A0A9X1NTI2"/>
<proteinExistence type="predicted"/>
<sequence>MASPELEVQGEVVRLLKADATVTGFSRRIYDQPPTAPSFPYINIGEAQTLRRDATCLEGGDIYLTMHAWSRAVGFPEVRRIADAMVEALHLAPMTLSTNRFISIMHRQTRVFRDPDGITSHAVVEFLARYDKAA</sequence>
<dbReference type="Pfam" id="PF11367">
    <property type="entry name" value="Tail_completion_gp17"/>
    <property type="match status" value="1"/>
</dbReference>
<name>A0A9X1NTI2_9HYPH</name>
<dbReference type="InterPro" id="IPR053745">
    <property type="entry name" value="Viral_Tail_Comp_sf"/>
</dbReference>
<dbReference type="RefSeq" id="WP_231814580.1">
    <property type="nucleotide sequence ID" value="NZ_JAJOZR010000007.1"/>
</dbReference>
<dbReference type="Proteomes" id="UP001139089">
    <property type="component" value="Unassembled WGS sequence"/>
</dbReference>
<gene>
    <name evidence="1" type="ORF">LRX75_11740</name>
</gene>